<dbReference type="PANTHER" id="PTHR31234">
    <property type="entry name" value="LATE EMBRYOGENESIS ABUNDANT (LEA) HYDROXYPROLINE-RICH GLYCOPROTEIN FAMILY"/>
    <property type="match status" value="1"/>
</dbReference>
<evidence type="ECO:0000313" key="7">
    <source>
        <dbReference type="EMBL" id="MBW84431.1"/>
    </source>
</evidence>
<organism evidence="7">
    <name type="scientific">Rhizophora mucronata</name>
    <name type="common">Asiatic mangrove</name>
    <dbReference type="NCBI Taxonomy" id="61149"/>
    <lineage>
        <taxon>Eukaryota</taxon>
        <taxon>Viridiplantae</taxon>
        <taxon>Streptophyta</taxon>
        <taxon>Embryophyta</taxon>
        <taxon>Tracheophyta</taxon>
        <taxon>Spermatophyta</taxon>
        <taxon>Magnoliopsida</taxon>
        <taxon>eudicotyledons</taxon>
        <taxon>Gunneridae</taxon>
        <taxon>Pentapetalae</taxon>
        <taxon>rosids</taxon>
        <taxon>fabids</taxon>
        <taxon>Malpighiales</taxon>
        <taxon>Rhizophoraceae</taxon>
        <taxon>Rhizophora</taxon>
    </lineage>
</organism>
<keyword evidence="2 5" id="KW-0812">Transmembrane</keyword>
<proteinExistence type="predicted"/>
<dbReference type="GO" id="GO:0016020">
    <property type="term" value="C:membrane"/>
    <property type="evidence" value="ECO:0007669"/>
    <property type="project" value="UniProtKB-SubCell"/>
</dbReference>
<keyword evidence="3 5" id="KW-1133">Transmembrane helix</keyword>
<name>A0A2P2IT81_RHIMU</name>
<evidence type="ECO:0000256" key="4">
    <source>
        <dbReference type="ARBA" id="ARBA00023136"/>
    </source>
</evidence>
<protein>
    <recommendedName>
        <fullName evidence="6">Late embryogenesis abundant protein LEA-2 subgroup domain-containing protein</fullName>
    </recommendedName>
</protein>
<dbReference type="GO" id="GO:0098542">
    <property type="term" value="P:defense response to other organism"/>
    <property type="evidence" value="ECO:0007669"/>
    <property type="project" value="InterPro"/>
</dbReference>
<dbReference type="Gene3D" id="2.60.40.1820">
    <property type="match status" value="1"/>
</dbReference>
<keyword evidence="4 5" id="KW-0472">Membrane</keyword>
<dbReference type="InterPro" id="IPR004864">
    <property type="entry name" value="LEA_2"/>
</dbReference>
<evidence type="ECO:0000256" key="3">
    <source>
        <dbReference type="ARBA" id="ARBA00022989"/>
    </source>
</evidence>
<dbReference type="InterPro" id="IPR044839">
    <property type="entry name" value="NDR1-like"/>
</dbReference>
<accession>A0A2P2IT81</accession>
<dbReference type="AlphaFoldDB" id="A0A2P2IT81"/>
<evidence type="ECO:0000256" key="2">
    <source>
        <dbReference type="ARBA" id="ARBA00022692"/>
    </source>
</evidence>
<dbReference type="PANTHER" id="PTHR31234:SF4">
    <property type="entry name" value="EXPRESSED PROTEIN"/>
    <property type="match status" value="1"/>
</dbReference>
<dbReference type="EMBL" id="GGEC01003948">
    <property type="protein sequence ID" value="MBW84431.1"/>
    <property type="molecule type" value="Transcribed_RNA"/>
</dbReference>
<evidence type="ECO:0000256" key="5">
    <source>
        <dbReference type="SAM" id="Phobius"/>
    </source>
</evidence>
<sequence>MRNSEGDCDYVPDTPLLAQHQNVIVLTYYRRPNPSVLFLRRCLLFTTVILLLSAAIYFLFPSDPSLKLARIRLNHIRVNSFPKLTLDVSFSLTVKVRNRDFFSLDYSSLNVAVGYRGRVLALVRSRGGKVRARTTSYISATLDLDGLEVIHDVLYLIEDLARGIIPFDTETMIEGEVGLLFFKIPIKGRVACEVYVSTTNKKIVHQDCYPEVRNTFLNNLEICLYYRSEWATNAFIVLCNCMVG</sequence>
<feature type="transmembrane region" description="Helical" evidence="5">
    <location>
        <begin position="38"/>
        <end position="60"/>
    </location>
</feature>
<comment type="subcellular location">
    <subcellularLocation>
        <location evidence="1">Membrane</location>
        <topology evidence="1">Single-pass membrane protein</topology>
    </subcellularLocation>
</comment>
<reference evidence="7" key="1">
    <citation type="submission" date="2018-02" db="EMBL/GenBank/DDBJ databases">
        <title>Rhizophora mucronata_Transcriptome.</title>
        <authorList>
            <person name="Meera S.P."/>
            <person name="Sreeshan A."/>
            <person name="Augustine A."/>
        </authorList>
    </citation>
    <scope>NUCLEOTIDE SEQUENCE</scope>
    <source>
        <tissue evidence="7">Leaf</tissue>
    </source>
</reference>
<feature type="domain" description="Late embryogenesis abundant protein LEA-2 subgroup" evidence="6">
    <location>
        <begin position="93"/>
        <end position="187"/>
    </location>
</feature>
<evidence type="ECO:0000256" key="1">
    <source>
        <dbReference type="ARBA" id="ARBA00004167"/>
    </source>
</evidence>
<dbReference type="SUPFAM" id="SSF117070">
    <property type="entry name" value="LEA14-like"/>
    <property type="match status" value="1"/>
</dbReference>
<evidence type="ECO:0000259" key="6">
    <source>
        <dbReference type="Pfam" id="PF03168"/>
    </source>
</evidence>
<dbReference type="Pfam" id="PF03168">
    <property type="entry name" value="LEA_2"/>
    <property type="match status" value="1"/>
</dbReference>